<sequence length="700" mass="76967">MIRLDSLIKSLEFTQPSAQADARTRTTAETRYSSSRALRPSTVRTDGSEGNSATHLTPHGPKSVGFGSVELLQGKSMNNYFESDVSMAPSSPRQGSFRNGDRHNTIEEDDEEEDDEEDQLRSKPLIENGPTSLAKSNLSSMESGLSHGTNRQSHASSKNSSNLPDEDTMMGKFIRAWRKWEVALLESEQYAFYRRTVDDSRNQILVVAFGLALVYGSILYVIQGVLGTVLPAIRFYNLIHVIVAFQGKLVLGVGWKLSHLVQKGFAALEISNHKRGAPMTSLAQVDPKACRLIIRIFKFTMFAVELSLWALSFSMDWEPEDTYLGTFACNALTFSKPFNFTNELQTWVGANSEFALLGVYGLPLTSGIVGGNCATPTRAPSTQFEMKGPAIIYLVNTVCVNATVSPGPPSNQTMSKITTSQYLGSMYTFTVQLTFPAGLHSWTQYNSHDLIQSCQINVVTGTGKMRFGYSADDWLSSGSIVASSINEINIGDGIVITNDNSNSFDFGMIHYALDTTEETYMNITKWIAQGVYTLLDNDNLVPIVTRIATAVGIIGHYVMDQNDGNSQTVCDYNGTAGYGKIAAPTWMVTVAIIVLICSAVIAVAVVFSWLLIVGGGPHIDKCVQMIDDPLRTLYYMRNSAEHLVTKIRGNDIGRISLQQHLNKVMIRFGEDKKTRGSDVGTIIVDEPSKVVKITKKRKMA</sequence>
<gene>
    <name evidence="3" type="ORF">BCR33DRAFT_715653</name>
</gene>
<evidence type="ECO:0000256" key="2">
    <source>
        <dbReference type="SAM" id="Phobius"/>
    </source>
</evidence>
<feature type="region of interest" description="Disordered" evidence="1">
    <location>
        <begin position="82"/>
        <end position="164"/>
    </location>
</feature>
<comment type="caution">
    <text evidence="3">The sequence shown here is derived from an EMBL/GenBank/DDBJ whole genome shotgun (WGS) entry which is preliminary data.</text>
</comment>
<feature type="compositionally biased region" description="Polar residues" evidence="1">
    <location>
        <begin position="88"/>
        <end position="97"/>
    </location>
</feature>
<keyword evidence="2" id="KW-0812">Transmembrane</keyword>
<feature type="compositionally biased region" description="Polar residues" evidence="1">
    <location>
        <begin position="42"/>
        <end position="55"/>
    </location>
</feature>
<reference evidence="3 4" key="1">
    <citation type="submission" date="2016-07" db="EMBL/GenBank/DDBJ databases">
        <title>Pervasive Adenine N6-methylation of Active Genes in Fungi.</title>
        <authorList>
            <consortium name="DOE Joint Genome Institute"/>
            <person name="Mondo S.J."/>
            <person name="Dannebaum R.O."/>
            <person name="Kuo R.C."/>
            <person name="Labutti K."/>
            <person name="Haridas S."/>
            <person name="Kuo A."/>
            <person name="Salamov A."/>
            <person name="Ahrendt S.R."/>
            <person name="Lipzen A."/>
            <person name="Sullivan W."/>
            <person name="Andreopoulos W.B."/>
            <person name="Clum A."/>
            <person name="Lindquist E."/>
            <person name="Daum C."/>
            <person name="Ramamoorthy G.K."/>
            <person name="Gryganskyi A."/>
            <person name="Culley D."/>
            <person name="Magnuson J.K."/>
            <person name="James T.Y."/>
            <person name="O'Malley M.A."/>
            <person name="Stajich J.E."/>
            <person name="Spatafora J.W."/>
            <person name="Visel A."/>
            <person name="Grigoriev I.V."/>
        </authorList>
    </citation>
    <scope>NUCLEOTIDE SEQUENCE [LARGE SCALE GENOMIC DNA]</scope>
    <source>
        <strain evidence="3 4">JEL800</strain>
    </source>
</reference>
<keyword evidence="2" id="KW-1133">Transmembrane helix</keyword>
<feature type="region of interest" description="Disordered" evidence="1">
    <location>
        <begin position="15"/>
        <end position="67"/>
    </location>
</feature>
<keyword evidence="4" id="KW-1185">Reference proteome</keyword>
<evidence type="ECO:0000313" key="4">
    <source>
        <dbReference type="Proteomes" id="UP000193642"/>
    </source>
</evidence>
<feature type="transmembrane region" description="Helical" evidence="2">
    <location>
        <begin position="204"/>
        <end position="223"/>
    </location>
</feature>
<name>A0A1Y2CI48_9FUNG</name>
<feature type="compositionally biased region" description="Acidic residues" evidence="1">
    <location>
        <begin position="107"/>
        <end position="118"/>
    </location>
</feature>
<accession>A0A1Y2CI48</accession>
<dbReference type="AlphaFoldDB" id="A0A1Y2CI48"/>
<feature type="compositionally biased region" description="Polar residues" evidence="1">
    <location>
        <begin position="129"/>
        <end position="163"/>
    </location>
</feature>
<evidence type="ECO:0000313" key="3">
    <source>
        <dbReference type="EMBL" id="ORY46616.1"/>
    </source>
</evidence>
<proteinExistence type="predicted"/>
<evidence type="ECO:0000256" key="1">
    <source>
        <dbReference type="SAM" id="MobiDB-lite"/>
    </source>
</evidence>
<organism evidence="3 4">
    <name type="scientific">Rhizoclosmatium globosum</name>
    <dbReference type="NCBI Taxonomy" id="329046"/>
    <lineage>
        <taxon>Eukaryota</taxon>
        <taxon>Fungi</taxon>
        <taxon>Fungi incertae sedis</taxon>
        <taxon>Chytridiomycota</taxon>
        <taxon>Chytridiomycota incertae sedis</taxon>
        <taxon>Chytridiomycetes</taxon>
        <taxon>Chytridiales</taxon>
        <taxon>Chytriomycetaceae</taxon>
        <taxon>Rhizoclosmatium</taxon>
    </lineage>
</organism>
<dbReference type="EMBL" id="MCGO01000016">
    <property type="protein sequence ID" value="ORY46616.1"/>
    <property type="molecule type" value="Genomic_DNA"/>
</dbReference>
<feature type="transmembrane region" description="Helical" evidence="2">
    <location>
        <begin position="586"/>
        <end position="612"/>
    </location>
</feature>
<dbReference type="OrthoDB" id="2150154at2759"/>
<dbReference type="Proteomes" id="UP000193642">
    <property type="component" value="Unassembled WGS sequence"/>
</dbReference>
<protein>
    <submittedName>
        <fullName evidence="3">Uncharacterized protein</fullName>
    </submittedName>
</protein>
<keyword evidence="2" id="KW-0472">Membrane</keyword>